<feature type="binding site" evidence="1">
    <location>
        <position position="181"/>
    </location>
    <ligand>
        <name>Zn(2+)</name>
        <dbReference type="ChEBI" id="CHEBI:29105"/>
    </ligand>
</feature>
<evidence type="ECO:0000256" key="1">
    <source>
        <dbReference type="PIRSR" id="PIRSR605019-1"/>
    </source>
</evidence>
<dbReference type="Pfam" id="PF03352">
    <property type="entry name" value="Adenine_glyco"/>
    <property type="match status" value="1"/>
</dbReference>
<dbReference type="EC" id="3.2.2.20" evidence="2"/>
<feature type="binding site" evidence="1">
    <location>
        <position position="185"/>
    </location>
    <ligand>
        <name>Zn(2+)</name>
        <dbReference type="ChEBI" id="CHEBI:29105"/>
    </ligand>
</feature>
<dbReference type="Proteomes" id="UP000318437">
    <property type="component" value="Unassembled WGS sequence"/>
</dbReference>
<keyword evidence="2" id="KW-0326">Glycosidase</keyword>
<keyword evidence="3" id="KW-1185">Reference proteome</keyword>
<dbReference type="GO" id="GO:0006284">
    <property type="term" value="P:base-excision repair"/>
    <property type="evidence" value="ECO:0007669"/>
    <property type="project" value="InterPro"/>
</dbReference>
<dbReference type="AlphaFoldDB" id="A0A5C6D0I3"/>
<organism evidence="2 3">
    <name type="scientific">Bythopirellula polymerisocia</name>
    <dbReference type="NCBI Taxonomy" id="2528003"/>
    <lineage>
        <taxon>Bacteria</taxon>
        <taxon>Pseudomonadati</taxon>
        <taxon>Planctomycetota</taxon>
        <taxon>Planctomycetia</taxon>
        <taxon>Pirellulales</taxon>
        <taxon>Lacipirellulaceae</taxon>
        <taxon>Bythopirellula</taxon>
    </lineage>
</organism>
<gene>
    <name evidence="2" type="primary">tag</name>
    <name evidence="2" type="ORF">Pla144_11660</name>
</gene>
<keyword evidence="2" id="KW-0378">Hydrolase</keyword>
<reference evidence="2 3" key="1">
    <citation type="submission" date="2019-02" db="EMBL/GenBank/DDBJ databases">
        <title>Deep-cultivation of Planctomycetes and their phenomic and genomic characterization uncovers novel biology.</title>
        <authorList>
            <person name="Wiegand S."/>
            <person name="Jogler M."/>
            <person name="Boedeker C."/>
            <person name="Pinto D."/>
            <person name="Vollmers J."/>
            <person name="Rivas-Marin E."/>
            <person name="Kohn T."/>
            <person name="Peeters S.H."/>
            <person name="Heuer A."/>
            <person name="Rast P."/>
            <person name="Oberbeckmann S."/>
            <person name="Bunk B."/>
            <person name="Jeske O."/>
            <person name="Meyerdierks A."/>
            <person name="Storesund J.E."/>
            <person name="Kallscheuer N."/>
            <person name="Luecker S."/>
            <person name="Lage O.M."/>
            <person name="Pohl T."/>
            <person name="Merkel B.J."/>
            <person name="Hornburger P."/>
            <person name="Mueller R.-W."/>
            <person name="Bruemmer F."/>
            <person name="Labrenz M."/>
            <person name="Spormann A.M."/>
            <person name="Op Den Camp H."/>
            <person name="Overmann J."/>
            <person name="Amann R."/>
            <person name="Jetten M.S.M."/>
            <person name="Mascher T."/>
            <person name="Medema M.H."/>
            <person name="Devos D.P."/>
            <person name="Kaster A.-K."/>
            <person name="Ovreas L."/>
            <person name="Rohde M."/>
            <person name="Galperin M.Y."/>
            <person name="Jogler C."/>
        </authorList>
    </citation>
    <scope>NUCLEOTIDE SEQUENCE [LARGE SCALE GENOMIC DNA]</scope>
    <source>
        <strain evidence="2 3">Pla144</strain>
    </source>
</reference>
<protein>
    <submittedName>
        <fullName evidence="2">DNA-3-methyladenine glycosylase 1</fullName>
        <ecNumber evidence="2">3.2.2.20</ecNumber>
    </submittedName>
</protein>
<proteinExistence type="predicted"/>
<dbReference type="PANTHER" id="PTHR30037">
    <property type="entry name" value="DNA-3-METHYLADENINE GLYCOSYLASE 1"/>
    <property type="match status" value="1"/>
</dbReference>
<dbReference type="SUPFAM" id="SSF48150">
    <property type="entry name" value="DNA-glycosylase"/>
    <property type="match status" value="1"/>
</dbReference>
<sequence length="195" mass="22568">MKGEVRETCDWQYAGRGELVPYHDEEWGVPVHDDRKQFEFLTLESAQAGLSWITIYRKREAYRKAFAEFDPEKVARFTEKRIEKLLLNPGIVRNRLKVTAAVTNARAFLKVQEEFGTFDKYIWGFVGGTPKVNKWKRMSQLPATSKESDALSGDLKQRGFRFVGSTIVYAHMQAAGLVNDHLVHCFRYRECAEIK</sequence>
<dbReference type="RefSeq" id="WP_146448567.1">
    <property type="nucleotide sequence ID" value="NZ_SJPS01000001.1"/>
</dbReference>
<dbReference type="PANTHER" id="PTHR30037:SF4">
    <property type="entry name" value="DNA-3-METHYLADENINE GLYCOSYLASE I"/>
    <property type="match status" value="1"/>
</dbReference>
<name>A0A5C6D0I3_9BACT</name>
<dbReference type="InterPro" id="IPR052891">
    <property type="entry name" value="DNA-3mA_glycosylase"/>
</dbReference>
<dbReference type="GO" id="GO:0046872">
    <property type="term" value="F:metal ion binding"/>
    <property type="evidence" value="ECO:0007669"/>
    <property type="project" value="UniProtKB-KW"/>
</dbReference>
<evidence type="ECO:0000313" key="2">
    <source>
        <dbReference type="EMBL" id="TWU30380.1"/>
    </source>
</evidence>
<comment type="caution">
    <text evidence="2">The sequence shown here is derived from an EMBL/GenBank/DDBJ whole genome shotgun (WGS) entry which is preliminary data.</text>
</comment>
<evidence type="ECO:0000313" key="3">
    <source>
        <dbReference type="Proteomes" id="UP000318437"/>
    </source>
</evidence>
<feature type="binding site" evidence="1">
    <location>
        <position position="23"/>
    </location>
    <ligand>
        <name>Zn(2+)</name>
        <dbReference type="ChEBI" id="CHEBI:29105"/>
    </ligand>
</feature>
<feature type="binding site" evidence="1">
    <location>
        <position position="9"/>
    </location>
    <ligand>
        <name>Zn(2+)</name>
        <dbReference type="ChEBI" id="CHEBI:29105"/>
    </ligand>
</feature>
<keyword evidence="1" id="KW-0479">Metal-binding</keyword>
<dbReference type="InterPro" id="IPR005019">
    <property type="entry name" value="Adenine_glyco"/>
</dbReference>
<accession>A0A5C6D0I3</accession>
<dbReference type="OrthoDB" id="9807664at2"/>
<dbReference type="Gene3D" id="1.10.340.30">
    <property type="entry name" value="Hypothetical protein, domain 2"/>
    <property type="match status" value="1"/>
</dbReference>
<dbReference type="InterPro" id="IPR011257">
    <property type="entry name" value="DNA_glycosylase"/>
</dbReference>
<dbReference type="GO" id="GO:0008725">
    <property type="term" value="F:DNA-3-methyladenine glycosylase activity"/>
    <property type="evidence" value="ECO:0007669"/>
    <property type="project" value="UniProtKB-EC"/>
</dbReference>
<dbReference type="EMBL" id="SJPS01000001">
    <property type="protein sequence ID" value="TWU30380.1"/>
    <property type="molecule type" value="Genomic_DNA"/>
</dbReference>
<keyword evidence="1" id="KW-0862">Zinc</keyword>